<comment type="caution">
    <text evidence="19">The sequence shown here is derived from an EMBL/GenBank/DDBJ whole genome shotgun (WGS) entry which is preliminary data.</text>
</comment>
<dbReference type="GO" id="GO:0015271">
    <property type="term" value="F:outward rectifier potassium channel activity"/>
    <property type="evidence" value="ECO:0007669"/>
    <property type="project" value="TreeGrafter"/>
</dbReference>
<comment type="catalytic activity">
    <reaction evidence="14">
        <text>K(+)(in) = K(+)(out)</text>
        <dbReference type="Rhea" id="RHEA:29463"/>
        <dbReference type="ChEBI" id="CHEBI:29103"/>
    </reaction>
</comment>
<reference evidence="19 20" key="1">
    <citation type="submission" date="2024-04" db="EMBL/GenBank/DDBJ databases">
        <authorList>
            <person name="Rising A."/>
            <person name="Reimegard J."/>
            <person name="Sonavane S."/>
            <person name="Akerstrom W."/>
            <person name="Nylinder S."/>
            <person name="Hedman E."/>
            <person name="Kallberg Y."/>
        </authorList>
    </citation>
    <scope>NUCLEOTIDE SEQUENCE [LARGE SCALE GENOMIC DNA]</scope>
</reference>
<dbReference type="GO" id="GO:0005886">
    <property type="term" value="C:plasma membrane"/>
    <property type="evidence" value="ECO:0007669"/>
    <property type="project" value="UniProtKB-SubCell"/>
</dbReference>
<dbReference type="AlphaFoldDB" id="A0AAV1ZSI4"/>
<dbReference type="GO" id="GO:0034702">
    <property type="term" value="C:monoatomic ion channel complex"/>
    <property type="evidence" value="ECO:0007669"/>
    <property type="project" value="UniProtKB-KW"/>
</dbReference>
<feature type="transmembrane region" description="Helical" evidence="17">
    <location>
        <begin position="20"/>
        <end position="41"/>
    </location>
</feature>
<accession>A0AAV1ZSI4</accession>
<dbReference type="EMBL" id="CAXIEN010000080">
    <property type="protein sequence ID" value="CAL1274762.1"/>
    <property type="molecule type" value="Genomic_DNA"/>
</dbReference>
<feature type="domain" description="Potassium channel" evidence="18">
    <location>
        <begin position="92"/>
        <end position="149"/>
    </location>
</feature>
<evidence type="ECO:0000256" key="9">
    <source>
        <dbReference type="ARBA" id="ARBA00022958"/>
    </source>
</evidence>
<keyword evidence="4" id="KW-0633">Potassium transport</keyword>
<dbReference type="InterPro" id="IPR003280">
    <property type="entry name" value="2pore_dom_K_chnl"/>
</dbReference>
<evidence type="ECO:0000256" key="7">
    <source>
        <dbReference type="ARBA" id="ARBA00022826"/>
    </source>
</evidence>
<keyword evidence="11 15" id="KW-0406">Ion transport</keyword>
<evidence type="ECO:0000256" key="17">
    <source>
        <dbReference type="SAM" id="Phobius"/>
    </source>
</evidence>
<dbReference type="PRINTS" id="PR01333">
    <property type="entry name" value="2POREKCHANEL"/>
</dbReference>
<dbReference type="Gene3D" id="1.10.287.70">
    <property type="match status" value="1"/>
</dbReference>
<gene>
    <name evidence="19" type="ORF">LARSCL_LOCUS7692</name>
</gene>
<feature type="transmembrane region" description="Helical" evidence="17">
    <location>
        <begin position="220"/>
        <end position="242"/>
    </location>
</feature>
<evidence type="ECO:0000256" key="14">
    <source>
        <dbReference type="ARBA" id="ARBA00034430"/>
    </source>
</evidence>
<evidence type="ECO:0000256" key="12">
    <source>
        <dbReference type="ARBA" id="ARBA00023136"/>
    </source>
</evidence>
<evidence type="ECO:0000256" key="11">
    <source>
        <dbReference type="ARBA" id="ARBA00023065"/>
    </source>
</evidence>
<name>A0AAV1ZSI4_9ARAC</name>
<proteinExistence type="inferred from homology"/>
<dbReference type="PANTHER" id="PTHR11003:SF10">
    <property type="entry name" value="POTASSIUM CHANNEL DOMAIN-CONTAINING PROTEIN"/>
    <property type="match status" value="1"/>
</dbReference>
<feature type="transmembrane region" description="Helical" evidence="17">
    <location>
        <begin position="192"/>
        <end position="214"/>
    </location>
</feature>
<organism evidence="19 20">
    <name type="scientific">Larinioides sclopetarius</name>
    <dbReference type="NCBI Taxonomy" id="280406"/>
    <lineage>
        <taxon>Eukaryota</taxon>
        <taxon>Metazoa</taxon>
        <taxon>Ecdysozoa</taxon>
        <taxon>Arthropoda</taxon>
        <taxon>Chelicerata</taxon>
        <taxon>Arachnida</taxon>
        <taxon>Araneae</taxon>
        <taxon>Araneomorphae</taxon>
        <taxon>Entelegynae</taxon>
        <taxon>Araneoidea</taxon>
        <taxon>Araneidae</taxon>
        <taxon>Larinioides</taxon>
    </lineage>
</organism>
<evidence type="ECO:0000256" key="3">
    <source>
        <dbReference type="ARBA" id="ARBA00022475"/>
    </source>
</evidence>
<keyword evidence="3" id="KW-1003">Cell membrane</keyword>
<keyword evidence="5 15" id="KW-0812">Transmembrane</keyword>
<comment type="subcellular location">
    <subcellularLocation>
        <location evidence="1">Cell membrane</location>
        <topology evidence="1">Multi-pass membrane protein</topology>
    </subcellularLocation>
</comment>
<dbReference type="InterPro" id="IPR005410">
    <property type="entry name" value="2pore_dom_K_chnl_THIK"/>
</dbReference>
<keyword evidence="13 15" id="KW-0407">Ion channel</keyword>
<evidence type="ECO:0000256" key="10">
    <source>
        <dbReference type="ARBA" id="ARBA00022989"/>
    </source>
</evidence>
<evidence type="ECO:0000256" key="2">
    <source>
        <dbReference type="ARBA" id="ARBA00022448"/>
    </source>
</evidence>
<feature type="transmembrane region" description="Helical" evidence="17">
    <location>
        <begin position="128"/>
        <end position="157"/>
    </location>
</feature>
<keyword evidence="10 17" id="KW-1133">Transmembrane helix</keyword>
<dbReference type="PRINTS" id="PR01588">
    <property type="entry name" value="THIKCHANNEL"/>
</dbReference>
<evidence type="ECO:0000313" key="19">
    <source>
        <dbReference type="EMBL" id="CAL1274762.1"/>
    </source>
</evidence>
<feature type="transmembrane region" description="Helical" evidence="17">
    <location>
        <begin position="99"/>
        <end position="116"/>
    </location>
</feature>
<dbReference type="SUPFAM" id="SSF81324">
    <property type="entry name" value="Voltage-gated potassium channels"/>
    <property type="match status" value="2"/>
</dbReference>
<keyword evidence="12 17" id="KW-0472">Membrane</keyword>
<evidence type="ECO:0000256" key="8">
    <source>
        <dbReference type="ARBA" id="ARBA00022882"/>
    </source>
</evidence>
<dbReference type="InterPro" id="IPR013099">
    <property type="entry name" value="K_chnl_dom"/>
</dbReference>
<evidence type="ECO:0000256" key="16">
    <source>
        <dbReference type="SAM" id="MobiDB-lite"/>
    </source>
</evidence>
<evidence type="ECO:0000256" key="6">
    <source>
        <dbReference type="ARBA" id="ARBA00022723"/>
    </source>
</evidence>
<evidence type="ECO:0000256" key="13">
    <source>
        <dbReference type="ARBA" id="ARBA00023303"/>
    </source>
</evidence>
<evidence type="ECO:0000256" key="15">
    <source>
        <dbReference type="RuleBase" id="RU003857"/>
    </source>
</evidence>
<feature type="domain" description="Potassium channel" evidence="18">
    <location>
        <begin position="200"/>
        <end position="281"/>
    </location>
</feature>
<feature type="region of interest" description="Disordered" evidence="16">
    <location>
        <begin position="328"/>
        <end position="351"/>
    </location>
</feature>
<evidence type="ECO:0000256" key="4">
    <source>
        <dbReference type="ARBA" id="ARBA00022538"/>
    </source>
</evidence>
<keyword evidence="20" id="KW-1185">Reference proteome</keyword>
<evidence type="ECO:0000313" key="20">
    <source>
        <dbReference type="Proteomes" id="UP001497382"/>
    </source>
</evidence>
<evidence type="ECO:0000259" key="18">
    <source>
        <dbReference type="Pfam" id="PF07885"/>
    </source>
</evidence>
<protein>
    <recommendedName>
        <fullName evidence="18">Potassium channel domain-containing protein</fullName>
    </recommendedName>
</protein>
<evidence type="ECO:0000256" key="1">
    <source>
        <dbReference type="ARBA" id="ARBA00004651"/>
    </source>
</evidence>
<dbReference type="GO" id="GO:0022841">
    <property type="term" value="F:potassium ion leak channel activity"/>
    <property type="evidence" value="ECO:0007669"/>
    <property type="project" value="TreeGrafter"/>
</dbReference>
<evidence type="ECO:0000256" key="5">
    <source>
        <dbReference type="ARBA" id="ARBA00022692"/>
    </source>
</evidence>
<dbReference type="Pfam" id="PF07885">
    <property type="entry name" value="Ion_trans_2"/>
    <property type="match status" value="2"/>
</dbReference>
<dbReference type="FunFam" id="1.10.287.70:FF:000070">
    <property type="entry name" value="Potassium channel, subfamily K, member 12 like"/>
    <property type="match status" value="1"/>
</dbReference>
<dbReference type="PANTHER" id="PTHR11003">
    <property type="entry name" value="POTASSIUM CHANNEL, SUBFAMILY K"/>
    <property type="match status" value="1"/>
</dbReference>
<keyword evidence="7" id="KW-0631">Potassium channel</keyword>
<keyword evidence="2 15" id="KW-0813">Transport</keyword>
<feature type="transmembrane region" description="Helical" evidence="17">
    <location>
        <begin position="254"/>
        <end position="274"/>
    </location>
</feature>
<keyword evidence="8" id="KW-0851">Voltage-gated channel</keyword>
<dbReference type="GO" id="GO:0030322">
    <property type="term" value="P:stabilization of membrane potential"/>
    <property type="evidence" value="ECO:0007669"/>
    <property type="project" value="TreeGrafter"/>
</dbReference>
<keyword evidence="6" id="KW-0479">Metal-binding</keyword>
<comment type="similarity">
    <text evidence="15">Belongs to the two pore domain potassium channel (TC 1.A.1.8) family.</text>
</comment>
<dbReference type="GO" id="GO:0046872">
    <property type="term" value="F:metal ion binding"/>
    <property type="evidence" value="ECO:0007669"/>
    <property type="project" value="UniProtKB-KW"/>
</dbReference>
<keyword evidence="9" id="KW-0630">Potassium</keyword>
<dbReference type="Proteomes" id="UP001497382">
    <property type="component" value="Unassembled WGS sequence"/>
</dbReference>
<sequence length="419" mass="48055">MTRGKGCCRVLHLHEDNTRFLLLGVVMLIYMAAGAWLFQWLEHQNETDDRKRYWEIYRWFMEKYNGTVDPADVEVLLWEYGNASASGIIQKRPRWDYPGAFYFVGTVVSTIGFGMTTPKTLAGRIVVVFYGFFGCSGAILFFNLFLERIITFLAYILRMLHERELRKKGFFEGRRDSQQSFDYNLDEWKPSVYWVMLYLFLATIIIATSASFLYSPMEGWTFLDCLYFCFVTFSTIGFGDLVTSQEPHYPHMELYRVANFAFIVCGSCCIYSLFNVTSIVIKQFLNWLMKTLDFSCSCRSRKPPSRPQLLARGRRNAITPYHLRNQARNMGKGADTSDNDSTYDSDGERRNSGEMISMADLLRANKVSLAVMQKELHESAQRGQAIILPSRLAAQENSFKPGAVGPLAIVSKKLGDDDT</sequence>